<dbReference type="SUPFAM" id="SSF51338">
    <property type="entry name" value="Composite domain of metallo-dependent hydrolases"/>
    <property type="match status" value="1"/>
</dbReference>
<keyword evidence="3" id="KW-1185">Reference proteome</keyword>
<accession>A0ABV3P5G5</accession>
<dbReference type="PANTHER" id="PTHR43135">
    <property type="entry name" value="ALPHA-D-RIBOSE 1-METHYLPHOSPHONATE 5-TRIPHOSPHATE DIPHOSPHATASE"/>
    <property type="match status" value="1"/>
</dbReference>
<gene>
    <name evidence="2" type="ORF">AB1207_08885</name>
</gene>
<reference evidence="2 3" key="1">
    <citation type="submission" date="2024-07" db="EMBL/GenBank/DDBJ databases">
        <authorList>
            <person name="Thanompreechachai J."/>
            <person name="Duangmal K."/>
        </authorList>
    </citation>
    <scope>NUCLEOTIDE SEQUENCE [LARGE SCALE GENOMIC DNA]</scope>
    <source>
        <strain evidence="2 3">KCTC 19886</strain>
    </source>
</reference>
<dbReference type="SUPFAM" id="SSF51556">
    <property type="entry name" value="Metallo-dependent hydrolases"/>
    <property type="match status" value="1"/>
</dbReference>
<proteinExistence type="predicted"/>
<name>A0ABV3P5G5_9ACTN</name>
<feature type="domain" description="Amidohydrolase-related" evidence="1">
    <location>
        <begin position="45"/>
        <end position="357"/>
    </location>
</feature>
<evidence type="ECO:0000313" key="2">
    <source>
        <dbReference type="EMBL" id="MEW9264861.1"/>
    </source>
</evidence>
<dbReference type="EMBL" id="JBFNQN010000005">
    <property type="protein sequence ID" value="MEW9264861.1"/>
    <property type="molecule type" value="Genomic_DNA"/>
</dbReference>
<evidence type="ECO:0000259" key="1">
    <source>
        <dbReference type="Pfam" id="PF01979"/>
    </source>
</evidence>
<dbReference type="InterPro" id="IPR032466">
    <property type="entry name" value="Metal_Hydrolase"/>
</dbReference>
<dbReference type="PANTHER" id="PTHR43135:SF4">
    <property type="entry name" value="AMIDOHYDROLASE-RELATED DOMAIN-CONTAINING PROTEIN"/>
    <property type="match status" value="1"/>
</dbReference>
<dbReference type="Pfam" id="PF01979">
    <property type="entry name" value="Amidohydro_1"/>
    <property type="match status" value="1"/>
</dbReference>
<protein>
    <submittedName>
        <fullName evidence="2">Amidohydrolase family protein</fullName>
    </submittedName>
</protein>
<dbReference type="Proteomes" id="UP001555826">
    <property type="component" value="Unassembled WGS sequence"/>
</dbReference>
<evidence type="ECO:0000313" key="3">
    <source>
        <dbReference type="Proteomes" id="UP001555826"/>
    </source>
</evidence>
<dbReference type="Gene3D" id="2.30.40.10">
    <property type="entry name" value="Urease, subunit C, domain 1"/>
    <property type="match status" value="1"/>
</dbReference>
<comment type="caution">
    <text evidence="2">The sequence shown here is derived from an EMBL/GenBank/DDBJ whole genome shotgun (WGS) entry which is preliminary data.</text>
</comment>
<dbReference type="InterPro" id="IPR011059">
    <property type="entry name" value="Metal-dep_hydrolase_composite"/>
</dbReference>
<dbReference type="Gene3D" id="3.20.20.140">
    <property type="entry name" value="Metal-dependent hydrolases"/>
    <property type="match status" value="1"/>
</dbReference>
<dbReference type="RefSeq" id="WP_367637689.1">
    <property type="nucleotide sequence ID" value="NZ_JBFNQN010000005.1"/>
</dbReference>
<dbReference type="InterPro" id="IPR051781">
    <property type="entry name" value="Metallo-dep_Hydrolase"/>
</dbReference>
<organism evidence="2 3">
    <name type="scientific">Kineococcus endophyticus</name>
    <dbReference type="NCBI Taxonomy" id="1181883"/>
    <lineage>
        <taxon>Bacteria</taxon>
        <taxon>Bacillati</taxon>
        <taxon>Actinomycetota</taxon>
        <taxon>Actinomycetes</taxon>
        <taxon>Kineosporiales</taxon>
        <taxon>Kineosporiaceae</taxon>
        <taxon>Kineococcus</taxon>
    </lineage>
</organism>
<dbReference type="InterPro" id="IPR006680">
    <property type="entry name" value="Amidohydro-rel"/>
</dbReference>
<sequence>MSEALHLTGPLLVGPEEVVDQAWVVGGRLTFSRPAAVTSTRLDGWVLPGLVDAHCHVGIGPHGWVPDDVARAQAVADRDAGALLLRDAGSASQTRWMDDVEDLPRIVRAGRHLARTRRYLRGLAHEIEPEDLVEHVRVEARRGDGWVKLVGDWIDRRTGDLAPCWPAEVLAAGVAAAHELGARVTVHQFGQAGVEELRAAGVDGIEHGTGLGPEHLSRLAAAGVAVVPTLVNIATFPGIADRGEPKFPTYAAHMRALHARRYDTVAALHAAGVPVFAGTDAGSVLPHGLVVDELHELAAAGLSRTAALDAGVWAARRWLGHPGLEEGASADLLVVAGDPRTDLGVLRDPTVVLRGRVVDGARPLA</sequence>